<keyword evidence="2" id="KW-0732">Signal</keyword>
<keyword evidence="1" id="KW-0812">Transmembrane</keyword>
<name>A0A8W8JKB2_MAGGI</name>
<evidence type="ECO:0000313" key="4">
    <source>
        <dbReference type="Proteomes" id="UP000005408"/>
    </source>
</evidence>
<feature type="signal peptide" evidence="2">
    <location>
        <begin position="1"/>
        <end position="20"/>
    </location>
</feature>
<accession>A0A8W8JKB2</accession>
<evidence type="ECO:0000256" key="1">
    <source>
        <dbReference type="SAM" id="Phobius"/>
    </source>
</evidence>
<evidence type="ECO:0000313" key="3">
    <source>
        <dbReference type="EnsemblMetazoa" id="G19842.1:cds"/>
    </source>
</evidence>
<feature type="transmembrane region" description="Helical" evidence="1">
    <location>
        <begin position="122"/>
        <end position="144"/>
    </location>
</feature>
<organism evidence="3 4">
    <name type="scientific">Magallana gigas</name>
    <name type="common">Pacific oyster</name>
    <name type="synonym">Crassostrea gigas</name>
    <dbReference type="NCBI Taxonomy" id="29159"/>
    <lineage>
        <taxon>Eukaryota</taxon>
        <taxon>Metazoa</taxon>
        <taxon>Spiralia</taxon>
        <taxon>Lophotrochozoa</taxon>
        <taxon>Mollusca</taxon>
        <taxon>Bivalvia</taxon>
        <taxon>Autobranchia</taxon>
        <taxon>Pteriomorphia</taxon>
        <taxon>Ostreida</taxon>
        <taxon>Ostreoidea</taxon>
        <taxon>Ostreidae</taxon>
        <taxon>Magallana</taxon>
    </lineage>
</organism>
<keyword evidence="1" id="KW-0472">Membrane</keyword>
<protein>
    <submittedName>
        <fullName evidence="3">Uncharacterized protein</fullName>
    </submittedName>
</protein>
<proteinExistence type="predicted"/>
<dbReference type="Proteomes" id="UP000005408">
    <property type="component" value="Unassembled WGS sequence"/>
</dbReference>
<sequence>MGSLHTLVSLGLVVLSTTFGACQNTTSSATTDNITTLGSTITTGNSTGSAPSITSGAVSTASVITQNISTSVPITTVTTAHVTTEDFTPHFSILPANKTSTIRSTHGPPSSTTKPGFDGASFGGGIGAGVGIFLLLLFFGILIVTMRRKMEGPNYEVL</sequence>
<dbReference type="EnsemblMetazoa" id="G19842.1">
    <property type="protein sequence ID" value="G19842.1:cds"/>
    <property type="gene ID" value="G19842"/>
</dbReference>
<dbReference type="OMA" id="LASCNAQ"/>
<dbReference type="AlphaFoldDB" id="A0A8W8JKB2"/>
<reference evidence="3" key="1">
    <citation type="submission" date="2022-08" db="UniProtKB">
        <authorList>
            <consortium name="EnsemblMetazoa"/>
        </authorList>
    </citation>
    <scope>IDENTIFICATION</scope>
    <source>
        <strain evidence="3">05x7-T-G4-1.051#20</strain>
    </source>
</reference>
<feature type="chain" id="PRO_5042431086" evidence="2">
    <location>
        <begin position="21"/>
        <end position="158"/>
    </location>
</feature>
<keyword evidence="1" id="KW-1133">Transmembrane helix</keyword>
<keyword evidence="4" id="KW-1185">Reference proteome</keyword>
<evidence type="ECO:0000256" key="2">
    <source>
        <dbReference type="SAM" id="SignalP"/>
    </source>
</evidence>
<dbReference type="EnsemblMetazoa" id="G19842.2">
    <property type="protein sequence ID" value="G19842.2:cds"/>
    <property type="gene ID" value="G19842"/>
</dbReference>